<comment type="caution">
    <text evidence="3">The sequence shown here is derived from an EMBL/GenBank/DDBJ whole genome shotgun (WGS) entry which is preliminary data.</text>
</comment>
<dbReference type="EMBL" id="JAMXLR010000055">
    <property type="protein sequence ID" value="MCO6045346.1"/>
    <property type="molecule type" value="Genomic_DNA"/>
</dbReference>
<evidence type="ECO:0000259" key="2">
    <source>
        <dbReference type="Pfam" id="PF13439"/>
    </source>
</evidence>
<dbReference type="Proteomes" id="UP001155241">
    <property type="component" value="Unassembled WGS sequence"/>
</dbReference>
<keyword evidence="4" id="KW-1185">Reference proteome</keyword>
<dbReference type="PANTHER" id="PTHR45947:SF14">
    <property type="entry name" value="SLL1723 PROTEIN"/>
    <property type="match status" value="1"/>
</dbReference>
<dbReference type="PANTHER" id="PTHR45947">
    <property type="entry name" value="SULFOQUINOVOSYL TRANSFERASE SQD2"/>
    <property type="match status" value="1"/>
</dbReference>
<dbReference type="RefSeq" id="WP_252853461.1">
    <property type="nucleotide sequence ID" value="NZ_JAMXLR010000055.1"/>
</dbReference>
<feature type="domain" description="Glycosyltransferase subfamily 4-like N-terminal" evidence="2">
    <location>
        <begin position="104"/>
        <end position="204"/>
    </location>
</feature>
<organism evidence="3 4">
    <name type="scientific">Aeoliella straminimaris</name>
    <dbReference type="NCBI Taxonomy" id="2954799"/>
    <lineage>
        <taxon>Bacteria</taxon>
        <taxon>Pseudomonadati</taxon>
        <taxon>Planctomycetota</taxon>
        <taxon>Planctomycetia</taxon>
        <taxon>Pirellulales</taxon>
        <taxon>Lacipirellulaceae</taxon>
        <taxon>Aeoliella</taxon>
    </lineage>
</organism>
<dbReference type="InterPro" id="IPR050194">
    <property type="entry name" value="Glycosyltransferase_grp1"/>
</dbReference>
<name>A0A9X2FHX2_9BACT</name>
<proteinExistence type="predicted"/>
<keyword evidence="3" id="KW-0328">Glycosyltransferase</keyword>
<dbReference type="InterPro" id="IPR001296">
    <property type="entry name" value="Glyco_trans_1"/>
</dbReference>
<protein>
    <submittedName>
        <fullName evidence="3">Glycosyltransferase</fullName>
        <ecNumber evidence="3">2.4.-.-</ecNumber>
    </submittedName>
</protein>
<accession>A0A9X2FHX2</accession>
<keyword evidence="3" id="KW-0808">Transferase</keyword>
<evidence type="ECO:0000259" key="1">
    <source>
        <dbReference type="Pfam" id="PF00534"/>
    </source>
</evidence>
<feature type="domain" description="Glycosyl transferase family 1" evidence="1">
    <location>
        <begin position="207"/>
        <end position="377"/>
    </location>
</feature>
<dbReference type="Gene3D" id="3.40.50.2000">
    <property type="entry name" value="Glycogen Phosphorylase B"/>
    <property type="match status" value="2"/>
</dbReference>
<gene>
    <name evidence="3" type="ORF">NG895_15650</name>
</gene>
<dbReference type="Pfam" id="PF00534">
    <property type="entry name" value="Glycos_transf_1"/>
    <property type="match status" value="1"/>
</dbReference>
<dbReference type="InterPro" id="IPR028098">
    <property type="entry name" value="Glyco_trans_4-like_N"/>
</dbReference>
<dbReference type="Pfam" id="PF13439">
    <property type="entry name" value="Glyco_transf_4"/>
    <property type="match status" value="1"/>
</dbReference>
<reference evidence="3" key="1">
    <citation type="submission" date="2022-06" db="EMBL/GenBank/DDBJ databases">
        <title>Aeoliella straminimaris, a novel planctomycete from sediments.</title>
        <authorList>
            <person name="Vitorino I.R."/>
            <person name="Lage O.M."/>
        </authorList>
    </citation>
    <scope>NUCLEOTIDE SEQUENCE</scope>
    <source>
        <strain evidence="3">ICT_H6.2</strain>
    </source>
</reference>
<dbReference type="SUPFAM" id="SSF53756">
    <property type="entry name" value="UDP-Glycosyltransferase/glycogen phosphorylase"/>
    <property type="match status" value="1"/>
</dbReference>
<evidence type="ECO:0000313" key="4">
    <source>
        <dbReference type="Proteomes" id="UP001155241"/>
    </source>
</evidence>
<evidence type="ECO:0000313" key="3">
    <source>
        <dbReference type="EMBL" id="MCO6045346.1"/>
    </source>
</evidence>
<dbReference type="AlphaFoldDB" id="A0A9X2FHX2"/>
<dbReference type="GO" id="GO:0016757">
    <property type="term" value="F:glycosyltransferase activity"/>
    <property type="evidence" value="ECO:0007669"/>
    <property type="project" value="UniProtKB-KW"/>
</dbReference>
<dbReference type="EC" id="2.4.-.-" evidence="3"/>
<sequence>MIHYITTDGVGNATVANELQQLGKQKVPFVLHAMRRPRSLFHAAHAVSELRDRTHYLYPLPPLKSLLSFVLGPVLFGRKFFQVGWNALTGRRENLRGRVASLAHFFVACHWARKLRHEDVDHIHSQWAHSCATIGMYGAWLAGRSFSFTGHACDLFRDRVALCDKIDRAEFIVCISEFHREFYIKQGADPCKLVLVYCGIDPQRFSRQSVERESSVVRINSVSRLVEKKGYSYLIEACQLLHKRGVDFRCVIGGSGPLERSLRDQVQRLGLGDHIDVTGQTVTQEELSTFLSNADIFCLPCVWAADQDVDGLPQTLMEAMSCETPVVSTHLVGIPDLVVDEETGLLVEPENAEQLATALMRLCSDSELRKRLAVAGRALVVQKFNIHTCLQPLVERFRSKLQADAVEAPASDVEPSPAR</sequence>